<evidence type="ECO:0000256" key="3">
    <source>
        <dbReference type="SAM" id="Coils"/>
    </source>
</evidence>
<dbReference type="GO" id="GO:0043015">
    <property type="term" value="F:gamma-tubulin binding"/>
    <property type="evidence" value="ECO:0007669"/>
    <property type="project" value="TreeGrafter"/>
</dbReference>
<keyword evidence="3" id="KW-0175">Coiled coil</keyword>
<feature type="compositionally biased region" description="Basic and acidic residues" evidence="4">
    <location>
        <begin position="356"/>
        <end position="385"/>
    </location>
</feature>
<feature type="compositionally biased region" description="Polar residues" evidence="4">
    <location>
        <begin position="960"/>
        <end position="972"/>
    </location>
</feature>
<feature type="region of interest" description="Disordered" evidence="4">
    <location>
        <begin position="1731"/>
        <end position="1752"/>
    </location>
</feature>
<organism evidence="6">
    <name type="scientific">Cacopsylla melanoneura</name>
    <dbReference type="NCBI Taxonomy" id="428564"/>
    <lineage>
        <taxon>Eukaryota</taxon>
        <taxon>Metazoa</taxon>
        <taxon>Ecdysozoa</taxon>
        <taxon>Arthropoda</taxon>
        <taxon>Hexapoda</taxon>
        <taxon>Insecta</taxon>
        <taxon>Pterygota</taxon>
        <taxon>Neoptera</taxon>
        <taxon>Paraneoptera</taxon>
        <taxon>Hemiptera</taxon>
        <taxon>Sternorrhyncha</taxon>
        <taxon>Psylloidea</taxon>
        <taxon>Psyllidae</taxon>
        <taxon>Psyllinae</taxon>
        <taxon>Cacopsylla</taxon>
    </lineage>
</organism>
<name>A0A8D8SUG4_9HEMI</name>
<dbReference type="GO" id="GO:0007099">
    <property type="term" value="P:centriole replication"/>
    <property type="evidence" value="ECO:0007669"/>
    <property type="project" value="TreeGrafter"/>
</dbReference>
<feature type="region of interest" description="Disordered" evidence="4">
    <location>
        <begin position="1573"/>
        <end position="1623"/>
    </location>
</feature>
<feature type="region of interest" description="Disordered" evidence="4">
    <location>
        <begin position="500"/>
        <end position="520"/>
    </location>
</feature>
<dbReference type="GO" id="GO:0000242">
    <property type="term" value="C:pericentriolar material"/>
    <property type="evidence" value="ECO:0007669"/>
    <property type="project" value="TreeGrafter"/>
</dbReference>
<dbReference type="GO" id="GO:0035371">
    <property type="term" value="C:microtubule plus-end"/>
    <property type="evidence" value="ECO:0007669"/>
    <property type="project" value="TreeGrafter"/>
</dbReference>
<dbReference type="Gene3D" id="1.20.5.340">
    <property type="match status" value="1"/>
</dbReference>
<accession>A0A8D8SUG4</accession>
<dbReference type="InterPro" id="IPR042791">
    <property type="entry name" value="CDK5RAP2"/>
</dbReference>
<dbReference type="GO" id="GO:0097431">
    <property type="term" value="C:mitotic spindle pole"/>
    <property type="evidence" value="ECO:0007669"/>
    <property type="project" value="TreeGrafter"/>
</dbReference>
<protein>
    <submittedName>
        <fullName evidence="6">Centrosomin</fullName>
    </submittedName>
</protein>
<dbReference type="PANTHER" id="PTHR46930">
    <property type="entry name" value="CDK5 REGULATORY SUBUNIT-ASSOCIATED PROTEIN 2"/>
    <property type="match status" value="1"/>
</dbReference>
<feature type="region of interest" description="Disordered" evidence="4">
    <location>
        <begin position="953"/>
        <end position="984"/>
    </location>
</feature>
<dbReference type="GO" id="GO:0000132">
    <property type="term" value="P:establishment of mitotic spindle orientation"/>
    <property type="evidence" value="ECO:0007669"/>
    <property type="project" value="TreeGrafter"/>
</dbReference>
<dbReference type="GO" id="GO:0090266">
    <property type="term" value="P:regulation of mitotic cell cycle spindle assembly checkpoint"/>
    <property type="evidence" value="ECO:0007669"/>
    <property type="project" value="TreeGrafter"/>
</dbReference>
<evidence type="ECO:0000313" key="6">
    <source>
        <dbReference type="EMBL" id="CAG6676028.1"/>
    </source>
</evidence>
<feature type="coiled-coil region" evidence="3">
    <location>
        <begin position="555"/>
        <end position="642"/>
    </location>
</feature>
<feature type="region of interest" description="Disordered" evidence="4">
    <location>
        <begin position="1646"/>
        <end position="1669"/>
    </location>
</feature>
<feature type="domain" description="Centrosomin N-terminal motif 1" evidence="5">
    <location>
        <begin position="60"/>
        <end position="134"/>
    </location>
</feature>
<feature type="coiled-coil region" evidence="3">
    <location>
        <begin position="1671"/>
        <end position="1705"/>
    </location>
</feature>
<comment type="subcellular location">
    <subcellularLocation>
        <location evidence="1">Cytoplasm</location>
    </subcellularLocation>
</comment>
<dbReference type="PANTHER" id="PTHR46930:SF1">
    <property type="entry name" value="CDK5 REGULATORY SUBUNIT-ASSOCIATED PROTEIN 2"/>
    <property type="match status" value="1"/>
</dbReference>
<proteinExistence type="predicted"/>
<sequence length="1752" mass="203103">MPMDSHGYGLYGPSHGDQAPDFGSHSNMTQHAADFSQNESQLSFVTPSSKYLAASSTGRSMKDLEEQLTQLKKENFNLKLRIYFAEERKKILQGTEHTDELVEKIIKLEVEHQNLKTDLSEKEDLIVQTAKAMEALEKGHEHKMNELKKLHESQVKELLSKIEQLEVDVTYSRFKHETANCYSHDTTVKNLESQVSHLESRLAESQQTIVNLQTDLGQSRQEVSSLNSKINELEQELSSRNSRLGEIYAEAKKSDQEKKIYQDEVKSLKLELSKMERNLQTKTDEVVRAKQDVCDKVLCSKRTDDEIKTLRKQVTGQTSLVDQLTSNKVELSQRIHQCEVSLEQEQARVQEMGRLLNEERGRNERGRQENEELKRDNEILRETLSRSRSKCPPQDPAKHSSRSPSPSTPSQLFISIKPSETASSYNRLHEDYNQLNEKHNALYESFTETCKKLEKTDTEYKKALSVIRNMVKENKRSAHQLESYKERLRQLEEQEKLASDALGGAGDRNTHARGQPEGSNEHDLEVYRMTFVDKDLVQEEFTEKDIDLLEKQVLIEDYLKQINELNLKLTKYECSRPTPAMEENEMTFMALQLKSKTEEIERLNTELKKRTFNLQELVNTELWQKNKEIEKLMRKSEKKQTELSHMKQILREKENHLLYLQKEMNDIHAEINANVSGGTLLPDHRKLIDRLKSLKENIDCVSVDKEGLLTQLANLKVSLNICDKQRREALQACWVLNKRLEELADFLESLISSSDVLSLSSKKKQIIKHAVDASRELSRTFSVTFNLLQSSEVDQNVPILPDYSEINFLSESDELADVTLEPDVEADTGDVNSKDQVIQKLRSQVHTLRYQVKQKDIEIASRTLVSGELSACEAFSEPDLVVSKARMGGVCDSNVVSWPSSDSESLLDEDSTRVSKYKGKRNLRFEKNNEQTKVLQEKIDELSKVNEQLRQEKEMLGSKMSPTSNRDQGTSVQDDHPNEGKREETSTALILHKLEHLESMYSLITNKDDLVKELELYNQAKSRVSNLESELMMIKCKNTEMKEKLNELREEIRNYEKVNKELKENVIEEKNKNVETCKQQEELEATRQQLVENEVALKTELEASQLLCKKLELDLEQSKLECHKQDEQFETMKQSINMLKEEIQNLTMVVKSKTDEVSQRNIEVSELKNKNDDLQSQVLNLSSDLDKVKNDDEIRHKYDKTKSLLDETNERLETLTIDYEHAKKELSENSEKYKCDNMKLQDELESAMKAKQELSLQFELTRSELKNANDHTNELKSHYETLKVQLYKSNEIIDDLNLKLNQAKVDLENSNHKLEMMNSSLNETHENINELKLNLNDEIHTCKSYKDENEKLVSKIKAMENNKRTWEKEINSLRLTLKKYRENEETEILKHTELVHDMTRKMDEFKHERVQLNFEIRELRRKVEELGKEKEELIAKYEEQQEKVVKQNNRTLQEIQNEMKVKLDTANEKMVQKDDKLEQIEELYKAREREFRNKYARRESELKRQIDSLTMNNSEIILERARLANEKLRLQQEMREKAAASPLNVQILEQLKSQLEKRVDELEASNLELESKLSSCHQEGKFSDQELTSGGEEGYPPSPRRSLCTPPPSPNRRLSSPHISPGQATKLFSSLSSTKYLSLVRDNPSPDLGIDSDHGRVSNSETSDNPDKSNLFKLVEENEQLQRMLHKTRQALENTIKQLAAANRRKCQIERDICKQLHKTQHIIRKARVNIQSSENGAERGEDAENIDPLGS</sequence>
<feature type="region of interest" description="Disordered" evidence="4">
    <location>
        <begin position="1"/>
        <end position="34"/>
    </location>
</feature>
<evidence type="ECO:0000259" key="5">
    <source>
        <dbReference type="Pfam" id="PF07989"/>
    </source>
</evidence>
<feature type="compositionally biased region" description="Polar residues" evidence="4">
    <location>
        <begin position="24"/>
        <end position="34"/>
    </location>
</feature>
<dbReference type="EMBL" id="HBUF01238485">
    <property type="protein sequence ID" value="CAG6676028.1"/>
    <property type="molecule type" value="Transcribed_RNA"/>
</dbReference>
<dbReference type="GO" id="GO:0005737">
    <property type="term" value="C:cytoplasm"/>
    <property type="evidence" value="ECO:0007669"/>
    <property type="project" value="UniProtKB-SubCell"/>
</dbReference>
<evidence type="ECO:0000256" key="4">
    <source>
        <dbReference type="SAM" id="MobiDB-lite"/>
    </source>
</evidence>
<feature type="coiled-coil region" evidence="3">
    <location>
        <begin position="54"/>
        <end position="292"/>
    </location>
</feature>
<feature type="coiled-coil region" evidence="3">
    <location>
        <begin position="1010"/>
        <end position="1257"/>
    </location>
</feature>
<dbReference type="GO" id="GO:0007059">
    <property type="term" value="P:chromosome segregation"/>
    <property type="evidence" value="ECO:0007669"/>
    <property type="project" value="TreeGrafter"/>
</dbReference>
<feature type="region of interest" description="Disordered" evidence="4">
    <location>
        <begin position="354"/>
        <end position="411"/>
    </location>
</feature>
<keyword evidence="2" id="KW-0963">Cytoplasm</keyword>
<feature type="compositionally biased region" description="Basic and acidic residues" evidence="4">
    <location>
        <begin position="973"/>
        <end position="984"/>
    </location>
</feature>
<dbReference type="GO" id="GO:0001578">
    <property type="term" value="P:microtubule bundle formation"/>
    <property type="evidence" value="ECO:0007669"/>
    <property type="project" value="TreeGrafter"/>
</dbReference>
<dbReference type="InterPro" id="IPR012943">
    <property type="entry name" value="Cnn_1N"/>
</dbReference>
<evidence type="ECO:0000256" key="2">
    <source>
        <dbReference type="ARBA" id="ARBA00022490"/>
    </source>
</evidence>
<evidence type="ECO:0000256" key="1">
    <source>
        <dbReference type="ARBA" id="ARBA00004496"/>
    </source>
</evidence>
<dbReference type="GO" id="GO:0008017">
    <property type="term" value="F:microtubule binding"/>
    <property type="evidence" value="ECO:0007669"/>
    <property type="project" value="TreeGrafter"/>
</dbReference>
<dbReference type="GO" id="GO:0046600">
    <property type="term" value="P:negative regulation of centriole replication"/>
    <property type="evidence" value="ECO:0007669"/>
    <property type="project" value="TreeGrafter"/>
</dbReference>
<reference evidence="6" key="1">
    <citation type="submission" date="2021-05" db="EMBL/GenBank/DDBJ databases">
        <authorList>
            <person name="Alioto T."/>
            <person name="Alioto T."/>
            <person name="Gomez Garrido J."/>
        </authorList>
    </citation>
    <scope>NUCLEOTIDE SEQUENCE</scope>
</reference>
<dbReference type="Pfam" id="PF07989">
    <property type="entry name" value="Cnn_1N"/>
    <property type="match status" value="1"/>
</dbReference>